<accession>A0ABN7V5D1</accession>
<feature type="region of interest" description="Disordered" evidence="2">
    <location>
        <begin position="253"/>
        <end position="346"/>
    </location>
</feature>
<dbReference type="Gene3D" id="1.10.10.60">
    <property type="entry name" value="Homeodomain-like"/>
    <property type="match status" value="2"/>
</dbReference>
<dbReference type="InterPro" id="IPR050863">
    <property type="entry name" value="CenT-Element_Derived"/>
</dbReference>
<keyword evidence="1" id="KW-0238">DNA-binding</keyword>
<evidence type="ECO:0000313" key="5">
    <source>
        <dbReference type="Proteomes" id="UP000789901"/>
    </source>
</evidence>
<evidence type="ECO:0000259" key="3">
    <source>
        <dbReference type="PROSITE" id="PS51253"/>
    </source>
</evidence>
<dbReference type="Pfam" id="PF03221">
    <property type="entry name" value="HTH_Tnp_Tc5"/>
    <property type="match status" value="1"/>
</dbReference>
<dbReference type="InterPro" id="IPR004875">
    <property type="entry name" value="DDE_SF_endonuclease_dom"/>
</dbReference>
<evidence type="ECO:0000256" key="2">
    <source>
        <dbReference type="SAM" id="MobiDB-lite"/>
    </source>
</evidence>
<dbReference type="PANTHER" id="PTHR19303:SF73">
    <property type="entry name" value="PROTEIN PDC2"/>
    <property type="match status" value="1"/>
</dbReference>
<dbReference type="EMBL" id="CAJVQB010009739">
    <property type="protein sequence ID" value="CAG8733153.1"/>
    <property type="molecule type" value="Genomic_DNA"/>
</dbReference>
<dbReference type="PROSITE" id="PS51253">
    <property type="entry name" value="HTH_CENPB"/>
    <property type="match status" value="1"/>
</dbReference>
<dbReference type="SUPFAM" id="SSF46689">
    <property type="entry name" value="Homeodomain-like"/>
    <property type="match status" value="1"/>
</dbReference>
<dbReference type="InterPro" id="IPR006600">
    <property type="entry name" value="HTH_CenpB_DNA-bd_dom"/>
</dbReference>
<evidence type="ECO:0000313" key="4">
    <source>
        <dbReference type="EMBL" id="CAG8733153.1"/>
    </source>
</evidence>
<comment type="caution">
    <text evidence="4">The sequence shown here is derived from an EMBL/GenBank/DDBJ whole genome shotgun (WGS) entry which is preliminary data.</text>
</comment>
<dbReference type="PANTHER" id="PTHR19303">
    <property type="entry name" value="TRANSPOSON"/>
    <property type="match status" value="1"/>
</dbReference>
<reference evidence="4 5" key="1">
    <citation type="submission" date="2021-06" db="EMBL/GenBank/DDBJ databases">
        <authorList>
            <person name="Kallberg Y."/>
            <person name="Tangrot J."/>
            <person name="Rosling A."/>
        </authorList>
    </citation>
    <scope>NUCLEOTIDE SEQUENCE [LARGE SCALE GENOMIC DNA]</scope>
    <source>
        <strain evidence="4 5">120-4 pot B 10/14</strain>
    </source>
</reference>
<keyword evidence="5" id="KW-1185">Reference proteome</keyword>
<gene>
    <name evidence="4" type="ORF">GMARGA_LOCUS14594</name>
</gene>
<sequence>MPKKTCSQLNNAQRKQICEYHIKNPSAKHQDIADEFKRRYPKLNLERSTYPLIEIAINIWVGQVSATGLVLTDELVKSKGCEFGSLLGISENELKFSNGWVTNYKKRNSLRRYKLHGEAASASLESLPNEKIKLQNFFSKYELENVYNADETGLFYRMLPNQTLAKRPVAESKQVTVLLAANATGSHKLQPLVIGHSKKPRSFSDIWEKWLHYIDSEFCIQDRKILLLVDNAPSHSSPESNKTLSVNNVEVDNNQLNSENKVLMDDFPDFRDNDETERSLEVQCRGTRRRPRGSTHRRTCRSTHGRPYGRTHGRPHGSTRGRPRGSTHERTRTDTNSSRRRNKKPSKTLKLTNITLHYLPPHTTAHIQPMDAGIIKSFKSKYKHLYCEYTLKQFKSNANMEKLPDMDTIDQPAEGDILLENNEIEEIVAKLPDESSYAPEKAQAITIYLQIIDESVSTEEILNDKEIISMIQADENEESIRQEIDEDEVPDPLVTATEVFNAMQTVIRYKEQEISESNLFFEELGFLRNLLKEYKR</sequence>
<feature type="domain" description="HTH CENPB-type" evidence="3">
    <location>
        <begin position="41"/>
        <end position="114"/>
    </location>
</feature>
<name>A0ABN7V5D1_GIGMA</name>
<organism evidence="4 5">
    <name type="scientific">Gigaspora margarita</name>
    <dbReference type="NCBI Taxonomy" id="4874"/>
    <lineage>
        <taxon>Eukaryota</taxon>
        <taxon>Fungi</taxon>
        <taxon>Fungi incertae sedis</taxon>
        <taxon>Mucoromycota</taxon>
        <taxon>Glomeromycotina</taxon>
        <taxon>Glomeromycetes</taxon>
        <taxon>Diversisporales</taxon>
        <taxon>Gigasporaceae</taxon>
        <taxon>Gigaspora</taxon>
    </lineage>
</organism>
<evidence type="ECO:0000256" key="1">
    <source>
        <dbReference type="ARBA" id="ARBA00023125"/>
    </source>
</evidence>
<feature type="non-terminal residue" evidence="4">
    <location>
        <position position="536"/>
    </location>
</feature>
<feature type="compositionally biased region" description="Basic and acidic residues" evidence="2">
    <location>
        <begin position="262"/>
        <end position="280"/>
    </location>
</feature>
<proteinExistence type="predicted"/>
<feature type="compositionally biased region" description="Basic residues" evidence="2">
    <location>
        <begin position="286"/>
        <end position="325"/>
    </location>
</feature>
<dbReference type="Proteomes" id="UP000789901">
    <property type="component" value="Unassembled WGS sequence"/>
</dbReference>
<dbReference type="InterPro" id="IPR009057">
    <property type="entry name" value="Homeodomain-like_sf"/>
</dbReference>
<dbReference type="Pfam" id="PF03184">
    <property type="entry name" value="DDE_1"/>
    <property type="match status" value="2"/>
</dbReference>
<protein>
    <submittedName>
        <fullName evidence="4">43548_t:CDS:1</fullName>
    </submittedName>
</protein>
<dbReference type="SMART" id="SM00674">
    <property type="entry name" value="CENPB"/>
    <property type="match status" value="1"/>
</dbReference>